<dbReference type="AlphaFoldDB" id="A0A8S3D8Y5"/>
<feature type="compositionally biased region" description="Low complexity" evidence="1">
    <location>
        <begin position="13"/>
        <end position="28"/>
    </location>
</feature>
<dbReference type="Proteomes" id="UP000681967">
    <property type="component" value="Unassembled WGS sequence"/>
</dbReference>
<dbReference type="EMBL" id="CAJOBH010197375">
    <property type="protein sequence ID" value="CAF4978778.1"/>
    <property type="molecule type" value="Genomic_DNA"/>
</dbReference>
<name>A0A8S3D8Y5_9BILA</name>
<evidence type="ECO:0000313" key="2">
    <source>
        <dbReference type="EMBL" id="CAF4978778.1"/>
    </source>
</evidence>
<feature type="non-terminal residue" evidence="2">
    <location>
        <position position="1"/>
    </location>
</feature>
<proteinExistence type="predicted"/>
<accession>A0A8S3D8Y5</accession>
<feature type="region of interest" description="Disordered" evidence="1">
    <location>
        <begin position="13"/>
        <end position="46"/>
    </location>
</feature>
<feature type="non-terminal residue" evidence="2">
    <location>
        <position position="46"/>
    </location>
</feature>
<evidence type="ECO:0000256" key="1">
    <source>
        <dbReference type="SAM" id="MobiDB-lite"/>
    </source>
</evidence>
<organism evidence="2 3">
    <name type="scientific">Rotaria magnacalcarata</name>
    <dbReference type="NCBI Taxonomy" id="392030"/>
    <lineage>
        <taxon>Eukaryota</taxon>
        <taxon>Metazoa</taxon>
        <taxon>Spiralia</taxon>
        <taxon>Gnathifera</taxon>
        <taxon>Rotifera</taxon>
        <taxon>Eurotatoria</taxon>
        <taxon>Bdelloidea</taxon>
        <taxon>Philodinida</taxon>
        <taxon>Philodinidae</taxon>
        <taxon>Rotaria</taxon>
    </lineage>
</organism>
<reference evidence="2" key="1">
    <citation type="submission" date="2021-02" db="EMBL/GenBank/DDBJ databases">
        <authorList>
            <person name="Nowell W R."/>
        </authorList>
    </citation>
    <scope>NUCLEOTIDE SEQUENCE</scope>
</reference>
<comment type="caution">
    <text evidence="2">The sequence shown here is derived from an EMBL/GenBank/DDBJ whole genome shotgun (WGS) entry which is preliminary data.</text>
</comment>
<protein>
    <submittedName>
        <fullName evidence="2">Uncharacterized protein</fullName>
    </submittedName>
</protein>
<evidence type="ECO:0000313" key="3">
    <source>
        <dbReference type="Proteomes" id="UP000681967"/>
    </source>
</evidence>
<gene>
    <name evidence="2" type="ORF">BYL167_LOCUS54812</name>
</gene>
<sequence>GETTITIATEETKAATAGSTTAGEVKTTSEVEESTQGTTREVVETT</sequence>